<name>A0A9E8SBD0_9MICO</name>
<accession>A0A9E8SBD0</accession>
<feature type="transmembrane region" description="Helical" evidence="1">
    <location>
        <begin position="126"/>
        <end position="143"/>
    </location>
</feature>
<protein>
    <submittedName>
        <fullName evidence="3">Small multidrug efflux protein</fullName>
    </submittedName>
</protein>
<evidence type="ECO:0000313" key="3">
    <source>
        <dbReference type="EMBL" id="WAB81457.1"/>
    </source>
</evidence>
<dbReference type="AlphaFoldDB" id="A0A9E8SBD0"/>
<keyword evidence="1" id="KW-0472">Membrane</keyword>
<evidence type="ECO:0000313" key="2">
    <source>
        <dbReference type="EMBL" id="WAB81443.1"/>
    </source>
</evidence>
<feature type="transmembrane region" description="Helical" evidence="1">
    <location>
        <begin position="163"/>
        <end position="188"/>
    </location>
</feature>
<evidence type="ECO:0000256" key="1">
    <source>
        <dbReference type="SAM" id="Phobius"/>
    </source>
</evidence>
<proteinExistence type="predicted"/>
<dbReference type="KEGG" id="mdb:OVN18_00025"/>
<dbReference type="RefSeq" id="WP_267781202.1">
    <property type="nucleotide sequence ID" value="NZ_CP113089.1"/>
</dbReference>
<keyword evidence="1" id="KW-1133">Transmembrane helix</keyword>
<organism evidence="3 4">
    <name type="scientific">Microcella daejeonensis</name>
    <dbReference type="NCBI Taxonomy" id="2994971"/>
    <lineage>
        <taxon>Bacteria</taxon>
        <taxon>Bacillati</taxon>
        <taxon>Actinomycetota</taxon>
        <taxon>Actinomycetes</taxon>
        <taxon>Micrococcales</taxon>
        <taxon>Microbacteriaceae</taxon>
        <taxon>Microcella</taxon>
    </lineage>
</organism>
<dbReference type="EMBL" id="CP113089">
    <property type="protein sequence ID" value="WAB81457.1"/>
    <property type="molecule type" value="Genomic_DNA"/>
</dbReference>
<reference evidence="3" key="1">
    <citation type="submission" date="2022-11" db="EMBL/GenBank/DDBJ databases">
        <title>Description of Microcella daejonensis nov. sp, isolated from riverside soil.</title>
        <authorList>
            <person name="Molina K.M."/>
            <person name="Kim S.B."/>
        </authorList>
    </citation>
    <scope>NUCLEOTIDE SEQUENCE</scope>
    <source>
        <strain evidence="3">MMS21-STM12</strain>
    </source>
</reference>
<dbReference type="EMBL" id="CP113089">
    <property type="protein sequence ID" value="WAB81443.1"/>
    <property type="molecule type" value="Genomic_DNA"/>
</dbReference>
<gene>
    <name evidence="3" type="ORF">OVN18_00025</name>
    <name evidence="2" type="ORF">OVN18_13060</name>
</gene>
<dbReference type="Proteomes" id="UP001164706">
    <property type="component" value="Chromosome"/>
</dbReference>
<dbReference type="KEGG" id="mdb:OVN18_13060"/>
<evidence type="ECO:0000313" key="4">
    <source>
        <dbReference type="Proteomes" id="UP001164706"/>
    </source>
</evidence>
<keyword evidence="1" id="KW-0812">Transmembrane</keyword>
<feature type="transmembrane region" description="Helical" evidence="1">
    <location>
        <begin position="49"/>
        <end position="70"/>
    </location>
</feature>
<keyword evidence="4" id="KW-1185">Reference proteome</keyword>
<sequence length="189" mass="19160">MTAFDFYQDLMGQVPELVQPLVVALAGAVPFIEGEGGATIGILGGINPVVAGIAAAVGNFLAVAVIVLLTSGARQAVVTRTRARATATVGGGSGASLNESQVTDGTAVSANDGSAKAKRRAKFERAFERYGVPGVSLLGPLLLPTHFTASLLTASGVRKSLVLVWQAAAIILWTTLFTVISTGLVGVVG</sequence>